<comment type="similarity">
    <text evidence="1">Belongs to the GDAP2 family.</text>
</comment>
<dbReference type="Gene3D" id="3.40.220.10">
    <property type="entry name" value="Leucine Aminopeptidase, subunit E, domain 1"/>
    <property type="match status" value="1"/>
</dbReference>
<evidence type="ECO:0000256" key="1">
    <source>
        <dbReference type="ARBA" id="ARBA00008355"/>
    </source>
</evidence>
<evidence type="ECO:0000313" key="4">
    <source>
        <dbReference type="Proteomes" id="UP000694845"/>
    </source>
</evidence>
<dbReference type="InterPro" id="IPR035793">
    <property type="entry name" value="Macro_GDAP2"/>
</dbReference>
<organism evidence="4 6">
    <name type="scientific">Acanthaster planci</name>
    <name type="common">Crown-of-thorns starfish</name>
    <dbReference type="NCBI Taxonomy" id="133434"/>
    <lineage>
        <taxon>Eukaryota</taxon>
        <taxon>Metazoa</taxon>
        <taxon>Echinodermata</taxon>
        <taxon>Eleutherozoa</taxon>
        <taxon>Asterozoa</taxon>
        <taxon>Asteroidea</taxon>
        <taxon>Valvatacea</taxon>
        <taxon>Valvatida</taxon>
        <taxon>Acanthasteridae</taxon>
        <taxon>Acanthaster</taxon>
    </lineage>
</organism>
<dbReference type="InterPro" id="IPR002589">
    <property type="entry name" value="Macro_dom"/>
</dbReference>
<dbReference type="OMA" id="IHPTFWT"/>
<protein>
    <submittedName>
        <fullName evidence="5 6">Protein GDAP2 homolog</fullName>
    </submittedName>
</protein>
<dbReference type="Pfam" id="PF13716">
    <property type="entry name" value="CRAL_TRIO_2"/>
    <property type="match status" value="1"/>
</dbReference>
<dbReference type="CTD" id="54834"/>
<dbReference type="PROSITE" id="PS51154">
    <property type="entry name" value="MACRO"/>
    <property type="match status" value="1"/>
</dbReference>
<evidence type="ECO:0000259" key="3">
    <source>
        <dbReference type="PROSITE" id="PS51154"/>
    </source>
</evidence>
<gene>
    <name evidence="5 6" type="primary">LOC110974582</name>
</gene>
<dbReference type="CDD" id="cd02905">
    <property type="entry name" value="Macro_GDAP2-like"/>
    <property type="match status" value="1"/>
</dbReference>
<dbReference type="KEGG" id="aplc:110974582"/>
<dbReference type="InterPro" id="IPR001251">
    <property type="entry name" value="CRAL-TRIO_dom"/>
</dbReference>
<proteinExistence type="inferred from homology"/>
<dbReference type="GeneID" id="110974582"/>
<feature type="domain" description="CRAL-TRIO" evidence="2">
    <location>
        <begin position="327"/>
        <end position="481"/>
    </location>
</feature>
<evidence type="ECO:0000313" key="6">
    <source>
        <dbReference type="RefSeq" id="XP_022082022.1"/>
    </source>
</evidence>
<name>A0A8B7XPC9_ACAPL</name>
<dbReference type="SMART" id="SM00506">
    <property type="entry name" value="A1pp"/>
    <property type="match status" value="1"/>
</dbReference>
<dbReference type="InterPro" id="IPR043472">
    <property type="entry name" value="Macro_dom-like"/>
</dbReference>
<dbReference type="SUPFAM" id="SSF52087">
    <property type="entry name" value="CRAL/TRIO domain"/>
    <property type="match status" value="1"/>
</dbReference>
<dbReference type="RefSeq" id="XP_022082021.1">
    <property type="nucleotide sequence ID" value="XM_022226329.1"/>
</dbReference>
<dbReference type="SUPFAM" id="SSF52949">
    <property type="entry name" value="Macro domain-like"/>
    <property type="match status" value="1"/>
</dbReference>
<feature type="domain" description="Macro" evidence="3">
    <location>
        <begin position="37"/>
        <end position="218"/>
    </location>
</feature>
<reference evidence="5 6" key="1">
    <citation type="submission" date="2025-04" db="UniProtKB">
        <authorList>
            <consortium name="RefSeq"/>
        </authorList>
    </citation>
    <scope>IDENTIFICATION</scope>
</reference>
<sequence>MEQLGQKLDFVSISSLPTWDNEENIPEYRVSADESRTSRFPCDPSLNQKIVLWEGDPTALDAMGLIHPTNEHLNENTPLTEAIHKRAGPDLQNELIKTVRCCRTGEAKLSKGYHLPARFVIHTVGPRYNIRYRTAAESALYNCYRNVLQLAREHELRTLAICAINSVKRGYPPEEAAHIAIRTIRRFLEKHGQVFERIVLVIRGINEDCYQDLLPLYFPRSKTEEQWALDLVPANIGNEDGEPVNPERKIRIAEDPIGRDIAPVNSRESDEEQGMDEVDISSHAFTSMQADPDKTKREMGATRPILSVEEEKKRRYERFLRRSRMEDLSDIAAHRCIYQTGVDIYGRPIVVFVARNFPATVVDLEKAFLYFIYLLDPIVNEDYVVIYFHTLSTAQNQPELKWLRQVYHTVDKRYRKHLRAFYIVHPTFWSRLVTWYFTTFTASSIKDKVRSLKGVHYLYNTIHPDQLDVPPFVSEYDMQVNGKSYFNPEEGSEVEGL</sequence>
<dbReference type="OrthoDB" id="365077at2759"/>
<dbReference type="RefSeq" id="XP_022082022.1">
    <property type="nucleotide sequence ID" value="XM_022226330.1"/>
</dbReference>
<dbReference type="SMART" id="SM00516">
    <property type="entry name" value="SEC14"/>
    <property type="match status" value="1"/>
</dbReference>
<dbReference type="Gene3D" id="3.40.525.10">
    <property type="entry name" value="CRAL-TRIO lipid binding domain"/>
    <property type="match status" value="1"/>
</dbReference>
<dbReference type="PANTHER" id="PTHR11106">
    <property type="entry name" value="GANGLIOSIDE INDUCED DIFFERENTIATION ASSOCIATED PROTEIN 2-RELATED"/>
    <property type="match status" value="1"/>
</dbReference>
<dbReference type="PROSITE" id="PS50191">
    <property type="entry name" value="CRAL_TRIO"/>
    <property type="match status" value="1"/>
</dbReference>
<dbReference type="PANTHER" id="PTHR11106:SF72">
    <property type="entry name" value="GANGLIOSIDE-INDUCED DIFFERENTIATION-ASSOCIATED PROTEIN 2"/>
    <property type="match status" value="1"/>
</dbReference>
<evidence type="ECO:0000259" key="2">
    <source>
        <dbReference type="PROSITE" id="PS50191"/>
    </source>
</evidence>
<dbReference type="CDD" id="cd00170">
    <property type="entry name" value="SEC14"/>
    <property type="match status" value="1"/>
</dbReference>
<keyword evidence="4" id="KW-1185">Reference proteome</keyword>
<evidence type="ECO:0000313" key="5">
    <source>
        <dbReference type="RefSeq" id="XP_022082021.1"/>
    </source>
</evidence>
<dbReference type="Proteomes" id="UP000694845">
    <property type="component" value="Unplaced"/>
</dbReference>
<dbReference type="AlphaFoldDB" id="A0A8B7XPC9"/>
<dbReference type="Pfam" id="PF01661">
    <property type="entry name" value="Macro"/>
    <property type="match status" value="1"/>
</dbReference>
<accession>A0A8B7XPC9</accession>
<dbReference type="InterPro" id="IPR036865">
    <property type="entry name" value="CRAL-TRIO_dom_sf"/>
</dbReference>